<accession>A0A343C2R9</accession>
<feature type="transmembrane region" description="Helical" evidence="18">
    <location>
        <begin position="237"/>
        <end position="257"/>
    </location>
</feature>
<dbReference type="InterPro" id="IPR003917">
    <property type="entry name" value="NADH_UbQ_OxRdtase_chain2"/>
</dbReference>
<evidence type="ECO:0000256" key="11">
    <source>
        <dbReference type="ARBA" id="ARBA00022982"/>
    </source>
</evidence>
<dbReference type="InterPro" id="IPR001750">
    <property type="entry name" value="ND/Mrp_TM"/>
</dbReference>
<keyword evidence="15 18" id="KW-0496">Mitochondrion</keyword>
<dbReference type="PANTHER" id="PTHR46552">
    <property type="entry name" value="NADH-UBIQUINONE OXIDOREDUCTASE CHAIN 2"/>
    <property type="match status" value="1"/>
</dbReference>
<dbReference type="GO" id="GO:0006120">
    <property type="term" value="P:mitochondrial electron transport, NADH to ubiquinone"/>
    <property type="evidence" value="ECO:0007669"/>
    <property type="project" value="InterPro"/>
</dbReference>
<feature type="transmembrane region" description="Helical" evidence="18">
    <location>
        <begin position="59"/>
        <end position="79"/>
    </location>
</feature>
<geneLocation type="mitochondrion" evidence="20"/>
<evidence type="ECO:0000256" key="3">
    <source>
        <dbReference type="ARBA" id="ARBA00007012"/>
    </source>
</evidence>
<dbReference type="Pfam" id="PF00361">
    <property type="entry name" value="Proton_antipo_M"/>
    <property type="match status" value="1"/>
</dbReference>
<dbReference type="InterPro" id="IPR050175">
    <property type="entry name" value="Complex_I_Subunit_2"/>
</dbReference>
<keyword evidence="6" id="KW-0813">Transport</keyword>
<evidence type="ECO:0000256" key="14">
    <source>
        <dbReference type="ARBA" id="ARBA00023075"/>
    </source>
</evidence>
<evidence type="ECO:0000256" key="13">
    <source>
        <dbReference type="ARBA" id="ARBA00023027"/>
    </source>
</evidence>
<evidence type="ECO:0000256" key="6">
    <source>
        <dbReference type="ARBA" id="ARBA00022448"/>
    </source>
</evidence>
<dbReference type="GO" id="GO:0005743">
    <property type="term" value="C:mitochondrial inner membrane"/>
    <property type="evidence" value="ECO:0007669"/>
    <property type="project" value="UniProtKB-SubCell"/>
</dbReference>
<evidence type="ECO:0000256" key="8">
    <source>
        <dbReference type="ARBA" id="ARBA00022692"/>
    </source>
</evidence>
<dbReference type="EMBL" id="KX087275">
    <property type="protein sequence ID" value="ARH54312.1"/>
    <property type="molecule type" value="Genomic_DNA"/>
</dbReference>
<evidence type="ECO:0000256" key="15">
    <source>
        <dbReference type="ARBA" id="ARBA00023128"/>
    </source>
</evidence>
<organism evidence="20">
    <name type="scientific">Curculionidae sp. 6 AH-2016</name>
    <dbReference type="NCBI Taxonomy" id="1903832"/>
    <lineage>
        <taxon>Eukaryota</taxon>
        <taxon>Metazoa</taxon>
        <taxon>Ecdysozoa</taxon>
        <taxon>Arthropoda</taxon>
        <taxon>Hexapoda</taxon>
        <taxon>Insecta</taxon>
        <taxon>Pterygota</taxon>
        <taxon>Neoptera</taxon>
        <taxon>Endopterygota</taxon>
        <taxon>Coleoptera</taxon>
        <taxon>Polyphaga</taxon>
        <taxon>Cucujiformia</taxon>
        <taxon>Curculionidae</taxon>
    </lineage>
</organism>
<sequence>MKNFYKIMFLNSMMIGTLISISSLSWLMAWIGLEINLLSIIPLMKSIKNKFSSEATIKYFIIQAMASSILLFSIIINYQMKLMSFELSNSISLMMNSALMMKMGAAPFHSWLPEVISGLNWEMIYIMLTWQKIAPLILLIYTIHSPLYISIIIVLSSMISGLQGMNQICLRKILAYSSINHLSWMMAALMNSYIIWLYYFIIYLIINFNIIFIFNKYNIFYIKQTNKIFSSNKKMKFFFMTNFLSLGGLPPFLGFLPKWMTINYLVMNNFYMLSLFMVLLTLYSLYFYLRITFSSFSINMQESLINFQKTYKFFIYFFNFFSLSSLFLCSILTNTF</sequence>
<evidence type="ECO:0000256" key="17">
    <source>
        <dbReference type="ARBA" id="ARBA00049551"/>
    </source>
</evidence>
<comment type="function">
    <text evidence="1">Core subunit of the mitochondrial membrane respiratory chain NADH dehydrogenase (Complex I) that is believed to belong to the minimal assembly required for catalysis. Complex I functions in the transfer of electrons from NADH to the respiratory chain. The immediate electron acceptor for the enzyme is believed to be ubiquinone.</text>
</comment>
<evidence type="ECO:0000259" key="19">
    <source>
        <dbReference type="Pfam" id="PF00361"/>
    </source>
</evidence>
<keyword evidence="16 18" id="KW-0472">Membrane</keyword>
<feature type="transmembrane region" description="Helical" evidence="18">
    <location>
        <begin position="196"/>
        <end position="217"/>
    </location>
</feature>
<feature type="transmembrane region" description="Helical" evidence="18">
    <location>
        <begin position="12"/>
        <end position="38"/>
    </location>
</feature>
<dbReference type="GO" id="GO:0008137">
    <property type="term" value="F:NADH dehydrogenase (ubiquinone) activity"/>
    <property type="evidence" value="ECO:0007669"/>
    <property type="project" value="UniProtKB-EC"/>
</dbReference>
<keyword evidence="13 18" id="KW-0520">NAD</keyword>
<evidence type="ECO:0000313" key="20">
    <source>
        <dbReference type="EMBL" id="ARH54312.1"/>
    </source>
</evidence>
<evidence type="ECO:0000256" key="7">
    <source>
        <dbReference type="ARBA" id="ARBA00022660"/>
    </source>
</evidence>
<dbReference type="PRINTS" id="PR01436">
    <property type="entry name" value="NADHDHGNASE2"/>
</dbReference>
<evidence type="ECO:0000256" key="12">
    <source>
        <dbReference type="ARBA" id="ARBA00022989"/>
    </source>
</evidence>
<comment type="function">
    <text evidence="18">Core subunit of the mitochondrial membrane respiratory chain NADH dehydrogenase (Complex I) which catalyzes electron transfer from NADH through the respiratory chain, using ubiquinone as an electron acceptor. Essential for the catalytic activity and assembly of complex I.</text>
</comment>
<evidence type="ECO:0000256" key="10">
    <source>
        <dbReference type="ARBA" id="ARBA00022967"/>
    </source>
</evidence>
<dbReference type="EC" id="7.1.1.2" evidence="4 18"/>
<name>A0A343C2R9_9CUCU</name>
<evidence type="ECO:0000256" key="18">
    <source>
        <dbReference type="RuleBase" id="RU003403"/>
    </source>
</evidence>
<evidence type="ECO:0000256" key="2">
    <source>
        <dbReference type="ARBA" id="ARBA00004448"/>
    </source>
</evidence>
<keyword evidence="7 18" id="KW-0679">Respiratory chain</keyword>
<keyword evidence="14 18" id="KW-0830">Ubiquinone</keyword>
<keyword evidence="10 18" id="KW-1278">Translocase</keyword>
<protein>
    <recommendedName>
        <fullName evidence="5 18">NADH-ubiquinone oxidoreductase chain 2</fullName>
        <ecNumber evidence="4 18">7.1.1.2</ecNumber>
    </recommendedName>
</protein>
<dbReference type="PANTHER" id="PTHR46552:SF1">
    <property type="entry name" value="NADH-UBIQUINONE OXIDOREDUCTASE CHAIN 2"/>
    <property type="match status" value="1"/>
</dbReference>
<keyword evidence="11 18" id="KW-0249">Electron transport</keyword>
<keyword evidence="12 18" id="KW-1133">Transmembrane helix</keyword>
<comment type="catalytic activity">
    <reaction evidence="17 18">
        <text>a ubiquinone + NADH + 5 H(+)(in) = a ubiquinol + NAD(+) + 4 H(+)(out)</text>
        <dbReference type="Rhea" id="RHEA:29091"/>
        <dbReference type="Rhea" id="RHEA-COMP:9565"/>
        <dbReference type="Rhea" id="RHEA-COMP:9566"/>
        <dbReference type="ChEBI" id="CHEBI:15378"/>
        <dbReference type="ChEBI" id="CHEBI:16389"/>
        <dbReference type="ChEBI" id="CHEBI:17976"/>
        <dbReference type="ChEBI" id="CHEBI:57540"/>
        <dbReference type="ChEBI" id="CHEBI:57945"/>
        <dbReference type="EC" id="7.1.1.2"/>
    </reaction>
</comment>
<feature type="domain" description="NADH:quinone oxidoreductase/Mrp antiporter transmembrane" evidence="19">
    <location>
        <begin position="24"/>
        <end position="281"/>
    </location>
</feature>
<evidence type="ECO:0000256" key="9">
    <source>
        <dbReference type="ARBA" id="ARBA00022792"/>
    </source>
</evidence>
<dbReference type="AlphaFoldDB" id="A0A343C2R9"/>
<feature type="transmembrane region" description="Helical" evidence="18">
    <location>
        <begin position="310"/>
        <end position="333"/>
    </location>
</feature>
<gene>
    <name evidence="20" type="primary">nad2</name>
</gene>
<keyword evidence="9 18" id="KW-0999">Mitochondrion inner membrane</keyword>
<comment type="subcellular location">
    <subcellularLocation>
        <location evidence="2 18">Mitochondrion inner membrane</location>
        <topology evidence="2 18">Multi-pass membrane protein</topology>
    </subcellularLocation>
</comment>
<comment type="similarity">
    <text evidence="3 18">Belongs to the complex I subunit 2 family.</text>
</comment>
<reference evidence="20" key="1">
    <citation type="submission" date="2016-04" db="EMBL/GenBank/DDBJ databases">
        <title>Mitochondria of beetle species.</title>
        <authorList>
            <person name="Hunter A."/>
            <person name="Moriniere J."/>
            <person name="Tang P."/>
            <person name="Linard B."/>
            <person name="Crampton-Platt A."/>
            <person name="Vogler A.P."/>
        </authorList>
    </citation>
    <scope>NUCLEOTIDE SEQUENCE</scope>
</reference>
<evidence type="ECO:0000256" key="16">
    <source>
        <dbReference type="ARBA" id="ARBA00023136"/>
    </source>
</evidence>
<proteinExistence type="inferred from homology"/>
<evidence type="ECO:0000256" key="5">
    <source>
        <dbReference type="ARBA" id="ARBA00021008"/>
    </source>
</evidence>
<evidence type="ECO:0000256" key="4">
    <source>
        <dbReference type="ARBA" id="ARBA00012944"/>
    </source>
</evidence>
<evidence type="ECO:0000256" key="1">
    <source>
        <dbReference type="ARBA" id="ARBA00003257"/>
    </source>
</evidence>
<keyword evidence="8 18" id="KW-0812">Transmembrane</keyword>
<feature type="transmembrane region" description="Helical" evidence="18">
    <location>
        <begin position="269"/>
        <end position="289"/>
    </location>
</feature>